<proteinExistence type="predicted"/>
<gene>
    <name evidence="1" type="ORF">COLO4_08781</name>
</gene>
<reference evidence="2" key="1">
    <citation type="submission" date="2013-09" db="EMBL/GenBank/DDBJ databases">
        <title>Corchorus olitorius genome sequencing.</title>
        <authorList>
            <person name="Alam M."/>
            <person name="Haque M.S."/>
            <person name="Islam M.S."/>
            <person name="Emdad E.M."/>
            <person name="Islam M.M."/>
            <person name="Ahmed B."/>
            <person name="Halim A."/>
            <person name="Hossen Q.M.M."/>
            <person name="Hossain M.Z."/>
            <person name="Ahmed R."/>
            <person name="Khan M.M."/>
            <person name="Islam R."/>
            <person name="Rashid M.M."/>
            <person name="Khan S.A."/>
            <person name="Rahman M.S."/>
            <person name="Alam M."/>
            <person name="Yahiya A.S."/>
            <person name="Khan M.S."/>
            <person name="Azam M.S."/>
            <person name="Haque T."/>
            <person name="Lashkar M.Z.H."/>
            <person name="Akhand A.I."/>
            <person name="Morshed G."/>
            <person name="Roy S."/>
            <person name="Uddin K.S."/>
            <person name="Rabeya T."/>
            <person name="Hossain A.S."/>
            <person name="Chowdhury A."/>
            <person name="Snigdha A.R."/>
            <person name="Mortoza M.S."/>
            <person name="Matin S.A."/>
            <person name="Hoque S.M.E."/>
            <person name="Islam M.K."/>
            <person name="Roy D.K."/>
            <person name="Haider R."/>
            <person name="Moosa M.M."/>
            <person name="Elias S.M."/>
            <person name="Hasan A.M."/>
            <person name="Jahan S."/>
            <person name="Shafiuddin M."/>
            <person name="Mahmood N."/>
            <person name="Shommy N.S."/>
        </authorList>
    </citation>
    <scope>NUCLEOTIDE SEQUENCE [LARGE SCALE GENOMIC DNA]</scope>
    <source>
        <strain evidence="2">cv. O-4</strain>
    </source>
</reference>
<dbReference type="AlphaFoldDB" id="A0A1R3KEN0"/>
<organism evidence="1 2">
    <name type="scientific">Corchorus olitorius</name>
    <dbReference type="NCBI Taxonomy" id="93759"/>
    <lineage>
        <taxon>Eukaryota</taxon>
        <taxon>Viridiplantae</taxon>
        <taxon>Streptophyta</taxon>
        <taxon>Embryophyta</taxon>
        <taxon>Tracheophyta</taxon>
        <taxon>Spermatophyta</taxon>
        <taxon>Magnoliopsida</taxon>
        <taxon>eudicotyledons</taxon>
        <taxon>Gunneridae</taxon>
        <taxon>Pentapetalae</taxon>
        <taxon>rosids</taxon>
        <taxon>malvids</taxon>
        <taxon>Malvales</taxon>
        <taxon>Malvaceae</taxon>
        <taxon>Grewioideae</taxon>
        <taxon>Apeibeae</taxon>
        <taxon>Corchorus</taxon>
    </lineage>
</organism>
<accession>A0A1R3KEN0</accession>
<sequence>MPLPCAAAPEPTSEPRKCRSSLLGLLISDPALIFSKRPRFRRLEEPNYLFLPPRLFGVPFCLSWDFPYMLVLAPTDTPVHLLAGAAEVASGADLEPTRGCPVGTVMLVKYGRLAKRDMQNTMIATNWMQTGI</sequence>
<evidence type="ECO:0000313" key="1">
    <source>
        <dbReference type="EMBL" id="OMP05533.1"/>
    </source>
</evidence>
<name>A0A1R3KEN0_9ROSI</name>
<dbReference type="EMBL" id="AWUE01013944">
    <property type="protein sequence ID" value="OMP05533.1"/>
    <property type="molecule type" value="Genomic_DNA"/>
</dbReference>
<dbReference type="Proteomes" id="UP000187203">
    <property type="component" value="Unassembled WGS sequence"/>
</dbReference>
<keyword evidence="2" id="KW-1185">Reference proteome</keyword>
<protein>
    <submittedName>
        <fullName evidence="1">Uncharacterized protein</fullName>
    </submittedName>
</protein>
<evidence type="ECO:0000313" key="2">
    <source>
        <dbReference type="Proteomes" id="UP000187203"/>
    </source>
</evidence>
<comment type="caution">
    <text evidence="1">The sequence shown here is derived from an EMBL/GenBank/DDBJ whole genome shotgun (WGS) entry which is preliminary data.</text>
</comment>